<dbReference type="Pfam" id="PF02525">
    <property type="entry name" value="Flavodoxin_2"/>
    <property type="match status" value="1"/>
</dbReference>
<protein>
    <submittedName>
        <fullName evidence="4">NAD(P)H-dependent oxidoreductase</fullName>
    </submittedName>
</protein>
<dbReference type="InterPro" id="IPR003680">
    <property type="entry name" value="Flavodoxin_fold"/>
</dbReference>
<evidence type="ECO:0000256" key="2">
    <source>
        <dbReference type="ARBA" id="ARBA00023002"/>
    </source>
</evidence>
<dbReference type="GO" id="GO:0005829">
    <property type="term" value="C:cytosol"/>
    <property type="evidence" value="ECO:0007669"/>
    <property type="project" value="TreeGrafter"/>
</dbReference>
<dbReference type="InterPro" id="IPR051545">
    <property type="entry name" value="NAD(P)H_dehydrogenase_qn"/>
</dbReference>
<sequence length="224" mass="24674">MRAAHTALLRHVVVLGHPDPHSFNHAIAARYCEAVLACGQEAVVRDLYALDFDPRLHAGNRPGHATSHLSADVSRELGLLRDADVILFVYPLWFGMPPAMIKGYVDRVLGEALTPHDIKNHVPDAILRGKRFATFSTSATTRAWLEEQGQWRALRQAFDVYLLSIFGMRDGGHTHFDAIVDPIDPRYAGETLLAVETQARLLCSTALAERHAIAAAQTLGTARP</sequence>
<dbReference type="GO" id="GO:0003955">
    <property type="term" value="F:NAD(P)H dehydrogenase (quinone) activity"/>
    <property type="evidence" value="ECO:0007669"/>
    <property type="project" value="TreeGrafter"/>
</dbReference>
<dbReference type="PANTHER" id="PTHR10204">
    <property type="entry name" value="NAD P H OXIDOREDUCTASE-RELATED"/>
    <property type="match status" value="1"/>
</dbReference>
<dbReference type="InterPro" id="IPR029039">
    <property type="entry name" value="Flavoprotein-like_sf"/>
</dbReference>
<accession>A0A5C6UIF4</accession>
<dbReference type="AlphaFoldDB" id="A0A5C6UIF4"/>
<proteinExistence type="inferred from homology"/>
<dbReference type="EMBL" id="VOQR01000001">
    <property type="protein sequence ID" value="TXC72477.1"/>
    <property type="molecule type" value="Genomic_DNA"/>
</dbReference>
<dbReference type="RefSeq" id="WP_147083751.1">
    <property type="nucleotide sequence ID" value="NZ_VOQR01000001.1"/>
</dbReference>
<evidence type="ECO:0000256" key="1">
    <source>
        <dbReference type="ARBA" id="ARBA00006252"/>
    </source>
</evidence>
<keyword evidence="5" id="KW-1185">Reference proteome</keyword>
<comment type="caution">
    <text evidence="4">The sequence shown here is derived from an EMBL/GenBank/DDBJ whole genome shotgun (WGS) entry which is preliminary data.</text>
</comment>
<reference evidence="4 5" key="1">
    <citation type="journal article" date="2013" name="Antonie Van Leeuwenhoek">
        <title>Sphingomonas ginsenosidivorax sp. nov., with the ability to transform ginsenosides.</title>
        <authorList>
            <person name="Jin X.F."/>
            <person name="Kim J.K."/>
            <person name="Liu Q.M."/>
            <person name="Kang M.S."/>
            <person name="He D."/>
            <person name="Jin F.X."/>
            <person name="Kim S.C."/>
            <person name="Im W.T."/>
        </authorList>
    </citation>
    <scope>NUCLEOTIDE SEQUENCE [LARGE SCALE GENOMIC DNA]</scope>
    <source>
        <strain evidence="4 5">KHI67</strain>
    </source>
</reference>
<dbReference type="PANTHER" id="PTHR10204:SF34">
    <property type="entry name" value="NAD(P)H DEHYDROGENASE [QUINONE] 1 ISOFORM 1"/>
    <property type="match status" value="1"/>
</dbReference>
<comment type="similarity">
    <text evidence="1">Belongs to the NAD(P)H dehydrogenase (quinone) family.</text>
</comment>
<feature type="domain" description="Flavodoxin-like fold" evidence="3">
    <location>
        <begin position="11"/>
        <end position="183"/>
    </location>
</feature>
<dbReference type="Gene3D" id="3.40.50.360">
    <property type="match status" value="1"/>
</dbReference>
<evidence type="ECO:0000313" key="5">
    <source>
        <dbReference type="Proteomes" id="UP000321250"/>
    </source>
</evidence>
<dbReference type="SUPFAM" id="SSF52218">
    <property type="entry name" value="Flavoproteins"/>
    <property type="match status" value="1"/>
</dbReference>
<gene>
    <name evidence="4" type="ORF">FSB78_17110</name>
</gene>
<keyword evidence="2" id="KW-0560">Oxidoreductase</keyword>
<dbReference type="OrthoDB" id="9798454at2"/>
<name>A0A5C6UIF4_9SPHN</name>
<dbReference type="Proteomes" id="UP000321250">
    <property type="component" value="Unassembled WGS sequence"/>
</dbReference>
<organism evidence="4 5">
    <name type="scientific">Sphingomonas ginsenosidivorax</name>
    <dbReference type="NCBI Taxonomy" id="862135"/>
    <lineage>
        <taxon>Bacteria</taxon>
        <taxon>Pseudomonadati</taxon>
        <taxon>Pseudomonadota</taxon>
        <taxon>Alphaproteobacteria</taxon>
        <taxon>Sphingomonadales</taxon>
        <taxon>Sphingomonadaceae</taxon>
        <taxon>Sphingomonas</taxon>
    </lineage>
</organism>
<evidence type="ECO:0000313" key="4">
    <source>
        <dbReference type="EMBL" id="TXC72477.1"/>
    </source>
</evidence>
<evidence type="ECO:0000259" key="3">
    <source>
        <dbReference type="Pfam" id="PF02525"/>
    </source>
</evidence>